<dbReference type="AlphaFoldDB" id="A0A164KYH0"/>
<accession>A0A164KYH0</accession>
<evidence type="ECO:0000313" key="1">
    <source>
        <dbReference type="EMBL" id="KZS03644.1"/>
    </source>
</evidence>
<dbReference type="EMBL" id="LRGB01003234">
    <property type="protein sequence ID" value="KZS03644.1"/>
    <property type="molecule type" value="Genomic_DNA"/>
</dbReference>
<keyword evidence="2" id="KW-1185">Reference proteome</keyword>
<sequence length="124" mass="14307">MQGCLAAEAVLEPTSIDDLQPIAGSSLSQFHTSQDISIRNYFKSDDSELLAIIQEVEAQFPQSNLIIKSGYSRNYEEYQESETIWKKRIETEDRAFQEQRRHLFKSIEEKMCFTGTFLQFISGV</sequence>
<protein>
    <submittedName>
        <fullName evidence="1">Uncharacterized protein</fullName>
    </submittedName>
</protein>
<reference evidence="1 2" key="1">
    <citation type="submission" date="2016-03" db="EMBL/GenBank/DDBJ databases">
        <title>EvidentialGene: Evidence-directed Construction of Genes on Genomes.</title>
        <authorList>
            <person name="Gilbert D.G."/>
            <person name="Choi J.-H."/>
            <person name="Mockaitis K."/>
            <person name="Colbourne J."/>
            <person name="Pfrender M."/>
        </authorList>
    </citation>
    <scope>NUCLEOTIDE SEQUENCE [LARGE SCALE GENOMIC DNA]</scope>
    <source>
        <strain evidence="1 2">Xinb3</strain>
        <tissue evidence="1">Complete organism</tissue>
    </source>
</reference>
<gene>
    <name evidence="1" type="ORF">APZ42_033580</name>
</gene>
<dbReference type="Proteomes" id="UP000076858">
    <property type="component" value="Unassembled WGS sequence"/>
</dbReference>
<evidence type="ECO:0000313" key="2">
    <source>
        <dbReference type="Proteomes" id="UP000076858"/>
    </source>
</evidence>
<organism evidence="1 2">
    <name type="scientific">Daphnia magna</name>
    <dbReference type="NCBI Taxonomy" id="35525"/>
    <lineage>
        <taxon>Eukaryota</taxon>
        <taxon>Metazoa</taxon>
        <taxon>Ecdysozoa</taxon>
        <taxon>Arthropoda</taxon>
        <taxon>Crustacea</taxon>
        <taxon>Branchiopoda</taxon>
        <taxon>Diplostraca</taxon>
        <taxon>Cladocera</taxon>
        <taxon>Anomopoda</taxon>
        <taxon>Daphniidae</taxon>
        <taxon>Daphnia</taxon>
    </lineage>
</organism>
<comment type="caution">
    <text evidence="1">The sequence shown here is derived from an EMBL/GenBank/DDBJ whole genome shotgun (WGS) entry which is preliminary data.</text>
</comment>
<name>A0A164KYH0_9CRUS</name>
<proteinExistence type="predicted"/>